<dbReference type="EMBL" id="HBIP01036333">
    <property type="protein sequence ID" value="CAE0506994.1"/>
    <property type="molecule type" value="Transcribed_RNA"/>
</dbReference>
<proteinExistence type="predicted"/>
<evidence type="ECO:0000313" key="1">
    <source>
        <dbReference type="EMBL" id="CAE0506994.1"/>
    </source>
</evidence>
<organism evidence="1">
    <name type="scientific">Dunaliella tertiolecta</name>
    <name type="common">Green alga</name>
    <dbReference type="NCBI Taxonomy" id="3047"/>
    <lineage>
        <taxon>Eukaryota</taxon>
        <taxon>Viridiplantae</taxon>
        <taxon>Chlorophyta</taxon>
        <taxon>core chlorophytes</taxon>
        <taxon>Chlorophyceae</taxon>
        <taxon>CS clade</taxon>
        <taxon>Chlamydomonadales</taxon>
        <taxon>Dunaliellaceae</taxon>
        <taxon>Dunaliella</taxon>
    </lineage>
</organism>
<name>A0A7S3RA21_DUNTE</name>
<reference evidence="1" key="1">
    <citation type="submission" date="2021-01" db="EMBL/GenBank/DDBJ databases">
        <authorList>
            <person name="Corre E."/>
            <person name="Pelletier E."/>
            <person name="Niang G."/>
            <person name="Scheremetjew M."/>
            <person name="Finn R."/>
            <person name="Kale V."/>
            <person name="Holt S."/>
            <person name="Cochrane G."/>
            <person name="Meng A."/>
            <person name="Brown T."/>
            <person name="Cohen L."/>
        </authorList>
    </citation>
    <scope>NUCLEOTIDE SEQUENCE</scope>
    <source>
        <strain evidence="1">CCMP1320</strain>
    </source>
</reference>
<protein>
    <submittedName>
        <fullName evidence="1">Uncharacterized protein</fullName>
    </submittedName>
</protein>
<accession>A0A7S3RA21</accession>
<sequence>MCKGHMQFSRHFPHEGTSVRLCHPLRDTTSGTAHAACRIQLCTPNILYHAQIQGKGGGQHNQPNKRHVRGMQGLQHTIIIFGTNVFKNVSGRYYLHAGYTRLARTHCKHRNHTL</sequence>
<dbReference type="AlphaFoldDB" id="A0A7S3RA21"/>
<gene>
    <name evidence="1" type="ORF">DTER00134_LOCUS22070</name>
</gene>